<dbReference type="AlphaFoldDB" id="A0A142BIP0"/>
<dbReference type="GO" id="GO:0005886">
    <property type="term" value="C:plasma membrane"/>
    <property type="evidence" value="ECO:0007669"/>
    <property type="project" value="UniProtKB-SubCell"/>
</dbReference>
<dbReference type="PANTHER" id="PTHR34300:SF1">
    <property type="entry name" value="QUEUOSINE PRECURSOR TRANSPORTER"/>
    <property type="match status" value="1"/>
</dbReference>
<feature type="transmembrane region" description="Helical" evidence="1">
    <location>
        <begin position="109"/>
        <end position="127"/>
    </location>
</feature>
<feature type="transmembrane region" description="Helical" evidence="1">
    <location>
        <begin position="39"/>
        <end position="57"/>
    </location>
</feature>
<dbReference type="PATRIC" id="fig|570277.3.peg.5044"/>
<dbReference type="Pfam" id="PF02592">
    <property type="entry name" value="Vut_1"/>
    <property type="match status" value="1"/>
</dbReference>
<evidence type="ECO:0000313" key="2">
    <source>
        <dbReference type="EMBL" id="AMO58616.1"/>
    </source>
</evidence>
<feature type="transmembrane region" description="Helical" evidence="1">
    <location>
        <begin position="12"/>
        <end position="33"/>
    </location>
</feature>
<protein>
    <recommendedName>
        <fullName evidence="1">Probable queuosine precursor transporter</fullName>
        <shortName evidence="1">Q precursor transporter</shortName>
    </recommendedName>
</protein>
<dbReference type="PANTHER" id="PTHR34300">
    <property type="entry name" value="QUEUOSINE PRECURSOR TRANSPORTER-RELATED"/>
    <property type="match status" value="1"/>
</dbReference>
<keyword evidence="1" id="KW-0472">Membrane</keyword>
<dbReference type="Proteomes" id="UP000071065">
    <property type="component" value="Chromosome"/>
</dbReference>
<dbReference type="GO" id="GO:0022857">
    <property type="term" value="F:transmembrane transporter activity"/>
    <property type="evidence" value="ECO:0007669"/>
    <property type="project" value="UniProtKB-UniRule"/>
</dbReference>
<keyword evidence="1" id="KW-1133">Transmembrane helix</keyword>
<feature type="transmembrane region" description="Helical" evidence="1">
    <location>
        <begin position="187"/>
        <end position="208"/>
    </location>
</feature>
<reference evidence="2 3" key="1">
    <citation type="journal article" date="2016" name="Front. Microbiol.">
        <title>Genomic Insight into the Host-Endosymbiont Relationship of Endozoicomonas montiporae CL-33(T) with its Coral Host.</title>
        <authorList>
            <person name="Ding J.-Y."/>
            <person name="Shiu J.-H."/>
            <person name="Chen W.-M."/>
            <person name="Chiang Y.-R."/>
            <person name="Tang S.-L."/>
        </authorList>
    </citation>
    <scope>NUCLEOTIDE SEQUENCE [LARGE SCALE GENOMIC DNA]</scope>
    <source>
        <strain evidence="2 3">CL-33</strain>
    </source>
</reference>
<keyword evidence="1" id="KW-1003">Cell membrane</keyword>
<feature type="transmembrane region" description="Helical" evidence="1">
    <location>
        <begin position="139"/>
        <end position="167"/>
    </location>
</feature>
<dbReference type="STRING" id="570277.EZMO1_4715"/>
<dbReference type="KEGG" id="emp:EZMO1_4715"/>
<evidence type="ECO:0000256" key="1">
    <source>
        <dbReference type="HAMAP-Rule" id="MF_02088"/>
    </source>
</evidence>
<comment type="function">
    <text evidence="1">Involved in the import of queuosine (Q) precursors, required for Q precursor salvage.</text>
</comment>
<comment type="subcellular location">
    <subcellularLocation>
        <location evidence="1">Cell inner membrane</location>
        <topology evidence="1">Multi-pass membrane protein</topology>
    </subcellularLocation>
</comment>
<keyword evidence="1" id="KW-0813">Transport</keyword>
<dbReference type="EMBL" id="CP013251">
    <property type="protein sequence ID" value="AMO58616.1"/>
    <property type="molecule type" value="Genomic_DNA"/>
</dbReference>
<comment type="similarity">
    <text evidence="1">Belongs to the vitamin uptake transporter (VUT/ECF) (TC 2.A.88) family. Q precursor transporter subfamily.</text>
</comment>
<dbReference type="HAMAP" id="MF_02088">
    <property type="entry name" value="Q_prec_transport"/>
    <property type="match status" value="1"/>
</dbReference>
<sequence>MRVLSLERAQQRRALLILACCHILVIASSNYLVQLPFSILGIHATWGAFAFPFVYLATDLTVRIFGSPLARKIIFASMIPALLLSYVVSVVWSQGVYVGVDALLTFNSFFARIALASFSAYLMGQLMDIKVFSRLRQYAAWWVAPLGSMVVGNLVDTFVFFFTAFYASSDAFMADHWVDFFISEYGFKLSVCLVLFLPAYGVLLKYLIRVILSNKESRPLSKRFSND</sequence>
<accession>A0A142BIP0</accession>
<dbReference type="NCBIfam" id="NF008406">
    <property type="entry name" value="PRK11212.1"/>
    <property type="match status" value="1"/>
</dbReference>
<dbReference type="NCBIfam" id="TIGR00697">
    <property type="entry name" value="queuosine precursor transporter"/>
    <property type="match status" value="1"/>
</dbReference>
<gene>
    <name evidence="2" type="ORF">EZMO1_4715</name>
</gene>
<dbReference type="InterPro" id="IPR003744">
    <property type="entry name" value="YhhQ"/>
</dbReference>
<keyword evidence="1" id="KW-0812">Transmembrane</keyword>
<name>A0A142BIP0_9GAMM</name>
<organism evidence="2 3">
    <name type="scientific">Endozoicomonas montiporae CL-33</name>
    <dbReference type="NCBI Taxonomy" id="570277"/>
    <lineage>
        <taxon>Bacteria</taxon>
        <taxon>Pseudomonadati</taxon>
        <taxon>Pseudomonadota</taxon>
        <taxon>Gammaproteobacteria</taxon>
        <taxon>Oceanospirillales</taxon>
        <taxon>Endozoicomonadaceae</taxon>
        <taxon>Endozoicomonas</taxon>
    </lineage>
</organism>
<evidence type="ECO:0000313" key="3">
    <source>
        <dbReference type="Proteomes" id="UP000071065"/>
    </source>
</evidence>
<proteinExistence type="inferred from homology"/>
<keyword evidence="1" id="KW-0997">Cell inner membrane</keyword>
<feature type="transmembrane region" description="Helical" evidence="1">
    <location>
        <begin position="69"/>
        <end position="89"/>
    </location>
</feature>